<dbReference type="EMBL" id="MGFS01000019">
    <property type="protein sequence ID" value="OGM11347.1"/>
    <property type="molecule type" value="Genomic_DNA"/>
</dbReference>
<evidence type="ECO:0000313" key="1">
    <source>
        <dbReference type="EMBL" id="OGM11347.1"/>
    </source>
</evidence>
<protein>
    <submittedName>
        <fullName evidence="1">Uncharacterized protein</fullName>
    </submittedName>
</protein>
<reference evidence="1 2" key="1">
    <citation type="journal article" date="2016" name="Nat. Commun.">
        <title>Thousands of microbial genomes shed light on interconnected biogeochemical processes in an aquifer system.</title>
        <authorList>
            <person name="Anantharaman K."/>
            <person name="Brown C.T."/>
            <person name="Hug L.A."/>
            <person name="Sharon I."/>
            <person name="Castelle C.J."/>
            <person name="Probst A.J."/>
            <person name="Thomas B.C."/>
            <person name="Singh A."/>
            <person name="Wilkins M.J."/>
            <person name="Karaoz U."/>
            <person name="Brodie E.L."/>
            <person name="Williams K.H."/>
            <person name="Hubbard S.S."/>
            <person name="Banfield J.F."/>
        </authorList>
    </citation>
    <scope>NUCLEOTIDE SEQUENCE [LARGE SCALE GENOMIC DNA]</scope>
</reference>
<name>A0A1F7X8L0_9BACT</name>
<gene>
    <name evidence="1" type="ORF">A2Z22_04245</name>
</gene>
<evidence type="ECO:0000313" key="2">
    <source>
        <dbReference type="Proteomes" id="UP000177053"/>
    </source>
</evidence>
<proteinExistence type="predicted"/>
<accession>A0A1F7X8L0</accession>
<dbReference type="Proteomes" id="UP000177053">
    <property type="component" value="Unassembled WGS sequence"/>
</dbReference>
<organism evidence="1 2">
    <name type="scientific">Candidatus Woesebacteria bacterium RBG_16_34_12</name>
    <dbReference type="NCBI Taxonomy" id="1802480"/>
    <lineage>
        <taxon>Bacteria</taxon>
        <taxon>Candidatus Woeseibacteriota</taxon>
    </lineage>
</organism>
<dbReference type="AlphaFoldDB" id="A0A1F7X8L0"/>
<sequence>MTLSLESKPGLIDKASFAQKERQEMIKCLEPLYQGYDQLLETEGEPLSRKERLRLFIAYYRAILNVRSLNVCLPNEPEPIKVSMFRNPERVLGIKVIPLGQILHLDPDLKESRIEEYDAIKDEWKDRQLNKEDTSRYSELLQTINQQLELGKSK</sequence>
<comment type="caution">
    <text evidence="1">The sequence shown here is derived from an EMBL/GenBank/DDBJ whole genome shotgun (WGS) entry which is preliminary data.</text>
</comment>